<dbReference type="EMBL" id="CAUYUJ010021712">
    <property type="protein sequence ID" value="CAK0906563.1"/>
    <property type="molecule type" value="Genomic_DNA"/>
</dbReference>
<organism evidence="2 3">
    <name type="scientific">Prorocentrum cordatum</name>
    <dbReference type="NCBI Taxonomy" id="2364126"/>
    <lineage>
        <taxon>Eukaryota</taxon>
        <taxon>Sar</taxon>
        <taxon>Alveolata</taxon>
        <taxon>Dinophyceae</taxon>
        <taxon>Prorocentrales</taxon>
        <taxon>Prorocentraceae</taxon>
        <taxon>Prorocentrum</taxon>
    </lineage>
</organism>
<comment type="caution">
    <text evidence="2">The sequence shown here is derived from an EMBL/GenBank/DDBJ whole genome shotgun (WGS) entry which is preliminary data.</text>
</comment>
<name>A0ABN9Y259_9DINO</name>
<dbReference type="Proteomes" id="UP001189429">
    <property type="component" value="Unassembled WGS sequence"/>
</dbReference>
<feature type="non-terminal residue" evidence="2">
    <location>
        <position position="187"/>
    </location>
</feature>
<evidence type="ECO:0000256" key="1">
    <source>
        <dbReference type="SAM" id="MobiDB-lite"/>
    </source>
</evidence>
<gene>
    <name evidence="2" type="ORF">PCOR1329_LOCUS81838</name>
</gene>
<evidence type="ECO:0000313" key="2">
    <source>
        <dbReference type="EMBL" id="CAK0906563.1"/>
    </source>
</evidence>
<feature type="compositionally biased region" description="Basic and acidic residues" evidence="1">
    <location>
        <begin position="126"/>
        <end position="137"/>
    </location>
</feature>
<evidence type="ECO:0000313" key="3">
    <source>
        <dbReference type="Proteomes" id="UP001189429"/>
    </source>
</evidence>
<sequence length="187" mass="20321">GSGIYTHRTRSASRSAFIYLLRGRAGAVGRHVECTRGVGGRGVAMWPPREEAITWTYRMPLVQPAITILLAAVGCAGLLQAPQDREAAAFGEWPGWRRSVTPRRGSHTAATPRRAAQEQLPTDAEDWSRWSDDRYVDSSDSQPAWENEKAICDVVLEEDDSGKRVCGPQVIIGGAMKCGTNTLASPA</sequence>
<protein>
    <submittedName>
        <fullName evidence="2">Uncharacterized protein</fullName>
    </submittedName>
</protein>
<feature type="region of interest" description="Disordered" evidence="1">
    <location>
        <begin position="99"/>
        <end position="142"/>
    </location>
</feature>
<feature type="non-terminal residue" evidence="2">
    <location>
        <position position="1"/>
    </location>
</feature>
<accession>A0ABN9Y259</accession>
<proteinExistence type="predicted"/>
<reference evidence="2" key="1">
    <citation type="submission" date="2023-10" db="EMBL/GenBank/DDBJ databases">
        <authorList>
            <person name="Chen Y."/>
            <person name="Shah S."/>
            <person name="Dougan E. K."/>
            <person name="Thang M."/>
            <person name="Chan C."/>
        </authorList>
    </citation>
    <scope>NUCLEOTIDE SEQUENCE [LARGE SCALE GENOMIC DNA]</scope>
</reference>
<keyword evidence="3" id="KW-1185">Reference proteome</keyword>